<dbReference type="EMBL" id="CP000817">
    <property type="protein sequence ID" value="ACA39619.1"/>
    <property type="molecule type" value="Genomic_DNA"/>
</dbReference>
<accession>B1HU64</accession>
<organism evidence="1 2">
    <name type="scientific">Lysinibacillus sphaericus (strain C3-41)</name>
    <dbReference type="NCBI Taxonomy" id="444177"/>
    <lineage>
        <taxon>Bacteria</taxon>
        <taxon>Bacillati</taxon>
        <taxon>Bacillota</taxon>
        <taxon>Bacilli</taxon>
        <taxon>Bacillales</taxon>
        <taxon>Bacillaceae</taxon>
        <taxon>Lysinibacillus</taxon>
    </lineage>
</organism>
<dbReference type="Proteomes" id="UP000002164">
    <property type="component" value="Chromosome"/>
</dbReference>
<name>B1HU64_LYSSC</name>
<sequence length="41" mass="4854">MEKMYIQVGLFIDVLYSQNPFVKGVFLFIEASEGRRIEKKE</sequence>
<dbReference type="KEGG" id="lsp:Bsph_2042"/>
<evidence type="ECO:0000313" key="2">
    <source>
        <dbReference type="Proteomes" id="UP000002164"/>
    </source>
</evidence>
<dbReference type="AlphaFoldDB" id="B1HU64"/>
<protein>
    <submittedName>
        <fullName evidence="1">Uncharacterized protein</fullName>
    </submittedName>
</protein>
<evidence type="ECO:0000313" key="1">
    <source>
        <dbReference type="EMBL" id="ACA39619.1"/>
    </source>
</evidence>
<proteinExistence type="predicted"/>
<reference evidence="1 2" key="1">
    <citation type="journal article" date="2008" name="J. Bacteriol.">
        <title>Complete genome sequence of the mosquitocidal bacterium Bacillus sphaericus C3-41 and comparison with those of closely related Bacillus species.</title>
        <authorList>
            <person name="Hu X."/>
            <person name="Fan W."/>
            <person name="Han B."/>
            <person name="Liu H."/>
            <person name="Zheng D."/>
            <person name="Li Q."/>
            <person name="Dong W."/>
            <person name="Yan J."/>
            <person name="Gao M."/>
            <person name="Berry C."/>
            <person name="Yuan Z."/>
        </authorList>
    </citation>
    <scope>NUCLEOTIDE SEQUENCE [LARGE SCALE GENOMIC DNA]</scope>
    <source>
        <strain evidence="1 2">C3-41</strain>
    </source>
</reference>
<dbReference type="HOGENOM" id="CLU_3272393_0_0_9"/>
<dbReference type="EnsemblBacteria" id="ACA39619">
    <property type="protein sequence ID" value="ACA39619"/>
    <property type="gene ID" value="Bsph_2042"/>
</dbReference>
<gene>
    <name evidence="1" type="ordered locus">Bsph_2042</name>
</gene>